<gene>
    <name evidence="1" type="ORF">FCH32_12355</name>
</gene>
<dbReference type="InterPro" id="IPR021364">
    <property type="entry name" value="DUF2857"/>
</dbReference>
<sequence>MFPLLNYYVLTDVIYALKDGDLSYGETLGFTLEEINEISQLPLDALLSICHSRASFITVKIHHDILRKQLERARTETQHHQQINRAIRLGGSIALLKHYFGLTSNDVCFNRRLQGISVPYGRSPLPDETMDATIWCRWKALKVKSPDANEAINIMMQITEELASEPNPPSLTVVCNRITFCEQGRTDRRT</sequence>
<comment type="caution">
    <text evidence="1">The sequence shown here is derived from an EMBL/GenBank/DDBJ whole genome shotgun (WGS) entry which is preliminary data.</text>
</comment>
<evidence type="ECO:0000313" key="2">
    <source>
        <dbReference type="Proteomes" id="UP000729009"/>
    </source>
</evidence>
<dbReference type="EMBL" id="SUQN01000005">
    <property type="protein sequence ID" value="NTZ51087.1"/>
    <property type="molecule type" value="Genomic_DNA"/>
</dbReference>
<accession>A0ABD6M3A9</accession>
<name>A0ABD6M3A9_9ENTR</name>
<reference evidence="1 2" key="1">
    <citation type="submission" date="2019-05" db="EMBL/GenBank/DDBJ databases">
        <title>Draft genomes of bacterial isolates retrieved from different Forrest soils.</title>
        <authorList>
            <person name="Soares-Castro P."/>
            <person name="Santos P.M."/>
        </authorList>
    </citation>
    <scope>NUCLEOTIDE SEQUENCE [LARGE SCALE GENOMIC DNA]</scope>
    <source>
        <strain evidence="1 2">UMG736</strain>
    </source>
</reference>
<dbReference type="RefSeq" id="WP_174360974.1">
    <property type="nucleotide sequence ID" value="NZ_SUQN01000005.1"/>
</dbReference>
<dbReference type="AlphaFoldDB" id="A0ABD6M3A9"/>
<organism evidence="1 2">
    <name type="scientific">Citrobacter gillenii</name>
    <dbReference type="NCBI Taxonomy" id="67828"/>
    <lineage>
        <taxon>Bacteria</taxon>
        <taxon>Pseudomonadati</taxon>
        <taxon>Pseudomonadota</taxon>
        <taxon>Gammaproteobacteria</taxon>
        <taxon>Enterobacterales</taxon>
        <taxon>Enterobacteriaceae</taxon>
        <taxon>Citrobacter</taxon>
        <taxon>Citrobacter freundii complex</taxon>
    </lineage>
</organism>
<dbReference type="Pfam" id="PF11198">
    <property type="entry name" value="DUF2857"/>
    <property type="match status" value="1"/>
</dbReference>
<dbReference type="Proteomes" id="UP000729009">
    <property type="component" value="Unassembled WGS sequence"/>
</dbReference>
<protein>
    <submittedName>
        <fullName evidence="1">DUF2857 domain-containing protein</fullName>
    </submittedName>
</protein>
<proteinExistence type="predicted"/>
<evidence type="ECO:0000313" key="1">
    <source>
        <dbReference type="EMBL" id="NTZ51087.1"/>
    </source>
</evidence>
<keyword evidence="2" id="KW-1185">Reference proteome</keyword>